<organism evidence="1 2">
    <name type="scientific">Desulfolutivibrio sulfodismutans</name>
    <dbReference type="NCBI Taxonomy" id="63561"/>
    <lineage>
        <taxon>Bacteria</taxon>
        <taxon>Pseudomonadati</taxon>
        <taxon>Thermodesulfobacteriota</taxon>
        <taxon>Desulfovibrionia</taxon>
        <taxon>Desulfovibrionales</taxon>
        <taxon>Desulfovibrionaceae</taxon>
        <taxon>Desulfolutivibrio</taxon>
    </lineage>
</organism>
<keyword evidence="2" id="KW-1185">Reference proteome</keyword>
<dbReference type="Gene3D" id="3.40.50.150">
    <property type="entry name" value="Vaccinia Virus protein VP39"/>
    <property type="match status" value="1"/>
</dbReference>
<keyword evidence="1" id="KW-0489">Methyltransferase</keyword>
<evidence type="ECO:0000313" key="1">
    <source>
        <dbReference type="EMBL" id="NDY56110.1"/>
    </source>
</evidence>
<dbReference type="InterPro" id="IPR029063">
    <property type="entry name" value="SAM-dependent_MTases_sf"/>
</dbReference>
<dbReference type="AlphaFoldDB" id="A0A7K3NIX0"/>
<sequence length="355" mass="39650">MLFEIAASNAYMSDNEKFLLSLCAASLPQGSVVVEIGAFLGGSAHIMLLASAGRIVLHSVDIEDKIPNDLRSHRNFTFHLGTGAAVASREALEVDMLFVDGDHSFRGIREDILAFWPQLRDGALVVAHDVLNMQHLGVRIFVETLLGNGNLTKPVHADTMVAARVDKRVALPAASDYVRTARKLSQVFGRPRSWIAEGVAPAVLLSKAYVDMPPPAEDLFLVGKGKRGDFVHRFLGLDYHAPIDSWEARRTDARYYVCSAFFPRIFTHLVWDVRVAPENIFDVTPQVISRWMLQDILNNKAKRLLNAYQVECERELVSGLLNLLSESEVYRMYENGFLCDLFLYLTASFPPQATI</sequence>
<name>A0A7K3NIX0_9BACT</name>
<comment type="caution">
    <text evidence="1">The sequence shown here is derived from an EMBL/GenBank/DDBJ whole genome shotgun (WGS) entry which is preliminary data.</text>
</comment>
<dbReference type="RefSeq" id="WP_163301167.1">
    <property type="nucleotide sequence ID" value="NZ_JAAGRQ010000014.1"/>
</dbReference>
<accession>A0A7K3NIX0</accession>
<dbReference type="Pfam" id="PF13578">
    <property type="entry name" value="Methyltransf_24"/>
    <property type="match status" value="1"/>
</dbReference>
<gene>
    <name evidence="1" type="ORF">G3N56_05035</name>
</gene>
<dbReference type="Proteomes" id="UP000469724">
    <property type="component" value="Unassembled WGS sequence"/>
</dbReference>
<protein>
    <submittedName>
        <fullName evidence="1">Class I SAM-dependent methyltransferase</fullName>
    </submittedName>
</protein>
<dbReference type="EMBL" id="JAAGRQ010000014">
    <property type="protein sequence ID" value="NDY56110.1"/>
    <property type="molecule type" value="Genomic_DNA"/>
</dbReference>
<keyword evidence="1" id="KW-0808">Transferase</keyword>
<reference evidence="1 2" key="1">
    <citation type="submission" date="2020-02" db="EMBL/GenBank/DDBJ databases">
        <title>Comparative genomics of sulfur disproportionating microorganisms.</title>
        <authorList>
            <person name="Ward L.M."/>
            <person name="Bertran E."/>
            <person name="Johnston D.T."/>
        </authorList>
    </citation>
    <scope>NUCLEOTIDE SEQUENCE [LARGE SCALE GENOMIC DNA]</scope>
    <source>
        <strain evidence="1 2">DSM 3696</strain>
    </source>
</reference>
<evidence type="ECO:0000313" key="2">
    <source>
        <dbReference type="Proteomes" id="UP000469724"/>
    </source>
</evidence>
<proteinExistence type="predicted"/>
<dbReference type="SUPFAM" id="SSF53335">
    <property type="entry name" value="S-adenosyl-L-methionine-dependent methyltransferases"/>
    <property type="match status" value="1"/>
</dbReference>
<dbReference type="GO" id="GO:0008168">
    <property type="term" value="F:methyltransferase activity"/>
    <property type="evidence" value="ECO:0007669"/>
    <property type="project" value="UniProtKB-KW"/>
</dbReference>
<dbReference type="GO" id="GO:0032259">
    <property type="term" value="P:methylation"/>
    <property type="evidence" value="ECO:0007669"/>
    <property type="project" value="UniProtKB-KW"/>
</dbReference>